<comment type="caution">
    <text evidence="2">The sequence shown here is derived from an EMBL/GenBank/DDBJ whole genome shotgun (WGS) entry which is preliminary data.</text>
</comment>
<dbReference type="PANTHER" id="PTHR10003">
    <property type="entry name" value="SUPEROXIDE DISMUTASE CU-ZN -RELATED"/>
    <property type="match status" value="1"/>
</dbReference>
<feature type="domain" description="Superoxide dismutase copper/zinc binding" evidence="1">
    <location>
        <begin position="25"/>
        <end position="152"/>
    </location>
</feature>
<protein>
    <submittedName>
        <fullName evidence="2">Superoxide dismutase family protein</fullName>
    </submittedName>
</protein>
<gene>
    <name evidence="2" type="ORF">HGO97_009495</name>
</gene>
<dbReference type="Pfam" id="PF00080">
    <property type="entry name" value="Sod_Cu"/>
    <property type="match status" value="1"/>
</dbReference>
<dbReference type="Proteomes" id="UP000723714">
    <property type="component" value="Unassembled WGS sequence"/>
</dbReference>
<evidence type="ECO:0000313" key="2">
    <source>
        <dbReference type="EMBL" id="MBU3876045.1"/>
    </source>
</evidence>
<proteinExistence type="predicted"/>
<dbReference type="InterPro" id="IPR001424">
    <property type="entry name" value="SOD_Cu_Zn_dom"/>
</dbReference>
<evidence type="ECO:0000259" key="1">
    <source>
        <dbReference type="Pfam" id="PF00080"/>
    </source>
</evidence>
<dbReference type="InterPro" id="IPR024134">
    <property type="entry name" value="SOD_Cu/Zn_/chaperone"/>
</dbReference>
<sequence>MVEKLNGMPEAYAEIAGSAEYPEIHGIVYFFEVYGGTIVMAEIYGLPDEEKQDIGKFFAFHIHEGGSCMGDGAEAFPNTGMHFNPMRTSHPEHAGDLPPLLSTHGAAWNAVYTGRFYPEEVVGKTVIIHSQPDDFRTQPSGDSGEKIACGEIREWQVQPEEMEASPLS</sequence>
<evidence type="ECO:0000313" key="3">
    <source>
        <dbReference type="Proteomes" id="UP000723714"/>
    </source>
</evidence>
<organism evidence="2 3">
    <name type="scientific">Faecalicatena faecalis</name>
    <dbReference type="NCBI Taxonomy" id="2726362"/>
    <lineage>
        <taxon>Bacteria</taxon>
        <taxon>Bacillati</taxon>
        <taxon>Bacillota</taxon>
        <taxon>Clostridia</taxon>
        <taxon>Lachnospirales</taxon>
        <taxon>Lachnospiraceae</taxon>
        <taxon>Faecalicatena</taxon>
    </lineage>
</organism>
<dbReference type="EMBL" id="JABACJ020000007">
    <property type="protein sequence ID" value="MBU3876045.1"/>
    <property type="molecule type" value="Genomic_DNA"/>
</dbReference>
<keyword evidence="3" id="KW-1185">Reference proteome</keyword>
<reference evidence="2 3" key="1">
    <citation type="submission" date="2021-06" db="EMBL/GenBank/DDBJ databases">
        <title>Faecalicatena sp. nov. isolated from porcine feces.</title>
        <authorList>
            <person name="Oh B.S."/>
            <person name="Lee J.H."/>
        </authorList>
    </citation>
    <scope>NUCLEOTIDE SEQUENCE [LARGE SCALE GENOMIC DNA]</scope>
    <source>
        <strain evidence="2 3">AGMB00832</strain>
    </source>
</reference>
<name>A0ABS6D3E5_9FIRM</name>
<dbReference type="RefSeq" id="WP_216241066.1">
    <property type="nucleotide sequence ID" value="NZ_JABACJ020000007.1"/>
</dbReference>
<accession>A0ABS6D3E5</accession>